<name>A0A183HU63_9BILA</name>
<dbReference type="Pfam" id="PF09766">
    <property type="entry name" value="FmiP_Thoc5"/>
    <property type="match status" value="1"/>
</dbReference>
<reference evidence="6" key="1">
    <citation type="submission" date="2016-06" db="UniProtKB">
        <authorList>
            <consortium name="WormBaseParasite"/>
        </authorList>
    </citation>
    <scope>IDENTIFICATION</scope>
</reference>
<dbReference type="STRING" id="387005.A0A183HU63"/>
<protein>
    <submittedName>
        <fullName evidence="6">ACT domain-containing protein</fullName>
    </submittedName>
</protein>
<evidence type="ECO:0000313" key="5">
    <source>
        <dbReference type="Proteomes" id="UP000267606"/>
    </source>
</evidence>
<dbReference type="AlphaFoldDB" id="A0A183HU63"/>
<gene>
    <name evidence="4" type="ORF">OFLC_LOCUS11020</name>
</gene>
<evidence type="ECO:0000313" key="4">
    <source>
        <dbReference type="EMBL" id="VDO73162.1"/>
    </source>
</evidence>
<keyword evidence="3" id="KW-0539">Nucleus</keyword>
<evidence type="ECO:0000256" key="3">
    <source>
        <dbReference type="ARBA" id="ARBA00023242"/>
    </source>
</evidence>
<comment type="similarity">
    <text evidence="2">Belongs to the THOC5 family.</text>
</comment>
<dbReference type="GO" id="GO:0005634">
    <property type="term" value="C:nucleus"/>
    <property type="evidence" value="ECO:0007669"/>
    <property type="project" value="UniProtKB-SubCell"/>
</dbReference>
<evidence type="ECO:0000313" key="6">
    <source>
        <dbReference type="WBParaSite" id="OFLC_0001102501-mRNA-1"/>
    </source>
</evidence>
<dbReference type="Proteomes" id="UP000267606">
    <property type="component" value="Unassembled WGS sequence"/>
</dbReference>
<accession>A0A183HU63</accession>
<reference evidence="4 5" key="2">
    <citation type="submission" date="2018-11" db="EMBL/GenBank/DDBJ databases">
        <authorList>
            <consortium name="Pathogen Informatics"/>
        </authorList>
    </citation>
    <scope>NUCLEOTIDE SEQUENCE [LARGE SCALE GENOMIC DNA]</scope>
</reference>
<dbReference type="PROSITE" id="PS51257">
    <property type="entry name" value="PROKAR_LIPOPROTEIN"/>
    <property type="match status" value="1"/>
</dbReference>
<sequence>MFMLHRSYAYTVIIQFYYPKQNHSSLLLIVLSCWSCPQYCKIFCCIYHKIISQVNGKQSPLTRHDKRRHMSMKELIAEQKNAVVAPHPIHIEMEIACQDDIYVTLVLQFIPGLRSVGVMAKLNRVPTSIYGNALFDISLLAELFDGDDGSKCINSAGQAKLDQLEYAFK</sequence>
<evidence type="ECO:0000256" key="2">
    <source>
        <dbReference type="ARBA" id="ARBA00008044"/>
    </source>
</evidence>
<proteinExistence type="inferred from homology"/>
<dbReference type="InterPro" id="IPR019163">
    <property type="entry name" value="THO_Thoc5"/>
</dbReference>
<organism evidence="6">
    <name type="scientific">Onchocerca flexuosa</name>
    <dbReference type="NCBI Taxonomy" id="387005"/>
    <lineage>
        <taxon>Eukaryota</taxon>
        <taxon>Metazoa</taxon>
        <taxon>Ecdysozoa</taxon>
        <taxon>Nematoda</taxon>
        <taxon>Chromadorea</taxon>
        <taxon>Rhabditida</taxon>
        <taxon>Spirurina</taxon>
        <taxon>Spiruromorpha</taxon>
        <taxon>Filarioidea</taxon>
        <taxon>Onchocercidae</taxon>
        <taxon>Onchocerca</taxon>
    </lineage>
</organism>
<keyword evidence="5" id="KW-1185">Reference proteome</keyword>
<dbReference type="WBParaSite" id="OFLC_0001102501-mRNA-1">
    <property type="protein sequence ID" value="OFLC_0001102501-mRNA-1"/>
    <property type="gene ID" value="OFLC_0001102501"/>
</dbReference>
<dbReference type="EMBL" id="UZAJ01015373">
    <property type="protein sequence ID" value="VDO73162.1"/>
    <property type="molecule type" value="Genomic_DNA"/>
</dbReference>
<comment type="subcellular location">
    <subcellularLocation>
        <location evidence="1">Nucleus</location>
    </subcellularLocation>
</comment>
<evidence type="ECO:0000256" key="1">
    <source>
        <dbReference type="ARBA" id="ARBA00004123"/>
    </source>
</evidence>